<dbReference type="STRING" id="1077974.GOEFS_014_00380"/>
<evidence type="ECO:0000259" key="2">
    <source>
        <dbReference type="PROSITE" id="PS51782"/>
    </source>
</evidence>
<feature type="domain" description="LysM" evidence="2">
    <location>
        <begin position="55"/>
        <end position="102"/>
    </location>
</feature>
<feature type="region of interest" description="Disordered" evidence="1">
    <location>
        <begin position="421"/>
        <end position="442"/>
    </location>
</feature>
<name>H0QVE5_9ACTN</name>
<organism evidence="3 4">
    <name type="scientific">Gordonia effusa NBRC 100432</name>
    <dbReference type="NCBI Taxonomy" id="1077974"/>
    <lineage>
        <taxon>Bacteria</taxon>
        <taxon>Bacillati</taxon>
        <taxon>Actinomycetota</taxon>
        <taxon>Actinomycetes</taxon>
        <taxon>Mycobacteriales</taxon>
        <taxon>Gordoniaceae</taxon>
        <taxon>Gordonia</taxon>
    </lineage>
</organism>
<dbReference type="SMART" id="SM00257">
    <property type="entry name" value="LysM"/>
    <property type="match status" value="2"/>
</dbReference>
<dbReference type="PANTHER" id="PTHR34700:SF4">
    <property type="entry name" value="PHAGE-LIKE ELEMENT PBSX PROTEIN XKDP"/>
    <property type="match status" value="1"/>
</dbReference>
<comment type="caution">
    <text evidence="3">The sequence shown here is derived from an EMBL/GenBank/DDBJ whole genome shotgun (WGS) entry which is preliminary data.</text>
</comment>
<accession>H0QVE5</accession>
<dbReference type="Pfam" id="PF01476">
    <property type="entry name" value="LysM"/>
    <property type="match status" value="2"/>
</dbReference>
<proteinExistence type="predicted"/>
<dbReference type="PANTHER" id="PTHR34700">
    <property type="entry name" value="POTASSIUM BINDING PROTEIN KBP"/>
    <property type="match status" value="1"/>
</dbReference>
<dbReference type="Proteomes" id="UP000035034">
    <property type="component" value="Unassembled WGS sequence"/>
</dbReference>
<evidence type="ECO:0000256" key="1">
    <source>
        <dbReference type="SAM" id="MobiDB-lite"/>
    </source>
</evidence>
<dbReference type="PROSITE" id="PS51782">
    <property type="entry name" value="LYSM"/>
    <property type="match status" value="2"/>
</dbReference>
<dbReference type="AlphaFoldDB" id="H0QVE5"/>
<dbReference type="RefSeq" id="WP_007316134.1">
    <property type="nucleotide sequence ID" value="NZ_BAEH01000014.1"/>
</dbReference>
<evidence type="ECO:0000313" key="4">
    <source>
        <dbReference type="Proteomes" id="UP000035034"/>
    </source>
</evidence>
<dbReference type="SUPFAM" id="SSF54106">
    <property type="entry name" value="LysM domain"/>
    <property type="match status" value="1"/>
</dbReference>
<dbReference type="EMBL" id="BAEH01000014">
    <property type="protein sequence ID" value="GAB16796.1"/>
    <property type="molecule type" value="Genomic_DNA"/>
</dbReference>
<dbReference type="eggNOG" id="COG1388">
    <property type="taxonomic scope" value="Bacteria"/>
</dbReference>
<dbReference type="Gene3D" id="3.10.350.10">
    <property type="entry name" value="LysM domain"/>
    <property type="match status" value="2"/>
</dbReference>
<sequence length="963" mass="106032">MPRTHTVAPGDTLSAIAQRFYGQAGLFGFIAAANRIADPNMINVGQVLTLPDLGRVHPVVAGDTLSGLAQRFYGDPGKFGIIAATNAIRNPDHIEVGWVLAIPDLPAPPRPANPGDKPPDVVAPQQLPNGIMPYASEPFGVYQPLIGWRSKLQGERVRAGMANRFAQAVRLADLERAPAPGPHLASPHIADFTGTSIGRELVVRARAADSADPNLWQTLLADAPDSPITTMMATLNAPALAANANAGADADAAAPTREMATARLLQDLQNTDAAILPQLFARQIQPWERALAAVKLLGQRHPSKEMFLSPIGILHRFREYFFELGTFLGPPVGHVWISPGGTVELVEVNTRRTLVERTMEQSVETIEKSEQSSSVRDEIADAVKTENATDMKLGVTTSASGGFGAIFQASGSASFNLDSSRKQAQEQTHKRMREQTSKLSSEVKQNFKTTFRTVTETTDTSSRRYVLQNTTDRLVSYELSRKMRKVAVQVQDQGQQLCWQLYVDNPGSTLDTGEFVHEKAESLNPDIKRPDTIPYPPDKPVTYPLSIPFLQDKGGDDDNDLTYVSEDGNRDRGINEVDVGDNNIIKFKFDIALPPPPEGYELLDTLPVLDFKNEQVEFTVTDEDLRPNPSTAANKFRVRLLVANFGGKGAIPFEATLVYRATKAIRDAIDAKNAAASKDYTDLVAAEKERLFYQTLRKRIKLSSKVQSRRPEDLREEERSMIYRAIVSRLYGKTAGWVNDDYHVASELIRYFFDIEAMLYFVAPDWWKPRAHQGAPMDSSGNLQATTLVHGDRYLFTDESDPAPLGASLGWFLQLDGDANRNAFLNSPWVKAVLPIRPGREKDAMTFLSRPEVAGTEGLDEPYPFNAAEDPPEYQGKSLRDVLLMIAAKIAEEQQQSLTPVPTRPGDPNSDLALPTETVFAHGFDPLAGGISFGKEPFKVFSQWTEILPTEQVVATEYSLKGL</sequence>
<protein>
    <recommendedName>
        <fullName evidence="2">LysM domain-containing protein</fullName>
    </recommendedName>
</protein>
<feature type="domain" description="LysM" evidence="2">
    <location>
        <begin position="3"/>
        <end position="50"/>
    </location>
</feature>
<dbReference type="InterPro" id="IPR052196">
    <property type="entry name" value="Bact_Kbp"/>
</dbReference>
<dbReference type="OrthoDB" id="516973at2"/>
<feature type="compositionally biased region" description="Basic and acidic residues" evidence="1">
    <location>
        <begin position="421"/>
        <end position="436"/>
    </location>
</feature>
<keyword evidence="4" id="KW-1185">Reference proteome</keyword>
<dbReference type="CDD" id="cd00118">
    <property type="entry name" value="LysM"/>
    <property type="match status" value="2"/>
</dbReference>
<gene>
    <name evidence="3" type="ORF">GOEFS_014_00380</name>
</gene>
<reference evidence="3 4" key="1">
    <citation type="submission" date="2011-12" db="EMBL/GenBank/DDBJ databases">
        <title>Whole genome shotgun sequence of Gordonia effusa NBRC 100432.</title>
        <authorList>
            <person name="Yoshida I."/>
            <person name="Takarada H."/>
            <person name="Hosoyama A."/>
            <person name="Tsuchikane K."/>
            <person name="Katsumata H."/>
            <person name="Yamazaki S."/>
            <person name="Fujita N."/>
        </authorList>
    </citation>
    <scope>NUCLEOTIDE SEQUENCE [LARGE SCALE GENOMIC DNA]</scope>
    <source>
        <strain evidence="3 4">NBRC 100432</strain>
    </source>
</reference>
<dbReference type="InterPro" id="IPR036779">
    <property type="entry name" value="LysM_dom_sf"/>
</dbReference>
<dbReference type="InterPro" id="IPR018392">
    <property type="entry name" value="LysM"/>
</dbReference>
<evidence type="ECO:0000313" key="3">
    <source>
        <dbReference type="EMBL" id="GAB16796.1"/>
    </source>
</evidence>